<name>A0A6A4TKH7_SCOMX</name>
<comment type="caution">
    <text evidence="2">The sequence shown here is derived from an EMBL/GenBank/DDBJ whole genome shotgun (WGS) entry which is preliminary data.</text>
</comment>
<organism evidence="2 3">
    <name type="scientific">Scophthalmus maximus</name>
    <name type="common">Turbot</name>
    <name type="synonym">Psetta maxima</name>
    <dbReference type="NCBI Taxonomy" id="52904"/>
    <lineage>
        <taxon>Eukaryota</taxon>
        <taxon>Metazoa</taxon>
        <taxon>Chordata</taxon>
        <taxon>Craniata</taxon>
        <taxon>Vertebrata</taxon>
        <taxon>Euteleostomi</taxon>
        <taxon>Actinopterygii</taxon>
        <taxon>Neopterygii</taxon>
        <taxon>Teleostei</taxon>
        <taxon>Neoteleostei</taxon>
        <taxon>Acanthomorphata</taxon>
        <taxon>Carangaria</taxon>
        <taxon>Pleuronectiformes</taxon>
        <taxon>Pleuronectoidei</taxon>
        <taxon>Scophthalmidae</taxon>
        <taxon>Scophthalmus</taxon>
    </lineage>
</organism>
<dbReference type="Proteomes" id="UP000438429">
    <property type="component" value="Unassembled WGS sequence"/>
</dbReference>
<accession>A0A6A4TKH7</accession>
<reference evidence="2 3" key="1">
    <citation type="submission" date="2019-06" db="EMBL/GenBank/DDBJ databases">
        <title>Draft genomes of female and male turbot (Scophthalmus maximus).</title>
        <authorList>
            <person name="Xu H."/>
            <person name="Xu X.-W."/>
            <person name="Shao C."/>
            <person name="Chen S."/>
        </authorList>
    </citation>
    <scope>NUCLEOTIDE SEQUENCE [LARGE SCALE GENOMIC DNA]</scope>
    <source>
        <strain evidence="2">Ysfricsl-2016a</strain>
        <tissue evidence="2">Blood</tissue>
    </source>
</reference>
<protein>
    <submittedName>
        <fullName evidence="2">Uncharacterized protein</fullName>
    </submittedName>
</protein>
<dbReference type="EMBL" id="VEVO01000001">
    <property type="protein sequence ID" value="KAF0046563.1"/>
    <property type="molecule type" value="Genomic_DNA"/>
</dbReference>
<sequence>MGNDRRATAAAATSRSQTHEIIISNLFELYQHLRLPCSIIAYMMNPKRAPLTPSKCPSVPPPDCRVARGGISSPPAAADAAEWENPDKALSRAYSCQNLRDWSWKQQLEPHRPPSDEGTLRWRFGQSDCLLHPLCNLVTQWKSTWLKRASANCNKNNNNKKRPCDSEQRRRPARKHTAGSRVPSSPPGRDELERLFSPGNIHHIDVPVWILSSVSLTHRGD</sequence>
<proteinExistence type="predicted"/>
<evidence type="ECO:0000313" key="3">
    <source>
        <dbReference type="Proteomes" id="UP000438429"/>
    </source>
</evidence>
<feature type="region of interest" description="Disordered" evidence="1">
    <location>
        <begin position="152"/>
        <end position="194"/>
    </location>
</feature>
<evidence type="ECO:0000256" key="1">
    <source>
        <dbReference type="SAM" id="MobiDB-lite"/>
    </source>
</evidence>
<evidence type="ECO:0000313" key="2">
    <source>
        <dbReference type="EMBL" id="KAF0046563.1"/>
    </source>
</evidence>
<gene>
    <name evidence="2" type="ORF">F2P81_000196</name>
</gene>
<dbReference type="AlphaFoldDB" id="A0A6A4TKH7"/>